<keyword evidence="8" id="KW-1185">Reference proteome</keyword>
<evidence type="ECO:0000256" key="2">
    <source>
        <dbReference type="ARBA" id="ARBA00022679"/>
    </source>
</evidence>
<dbReference type="GO" id="GO:0032259">
    <property type="term" value="P:methylation"/>
    <property type="evidence" value="ECO:0007669"/>
    <property type="project" value="UniProtKB-KW"/>
</dbReference>
<proteinExistence type="predicted"/>
<keyword evidence="3" id="KW-0949">S-adenosyl-L-methionine</keyword>
<keyword evidence="1 7" id="KW-0489">Methyltransferase</keyword>
<dbReference type="Pfam" id="PF05175">
    <property type="entry name" value="MTS"/>
    <property type="match status" value="1"/>
</dbReference>
<accession>A0A1I3UTV3</accession>
<dbReference type="CDD" id="cd02440">
    <property type="entry name" value="AdoMet_MTases"/>
    <property type="match status" value="1"/>
</dbReference>
<evidence type="ECO:0000256" key="4">
    <source>
        <dbReference type="NCBIfam" id="TIGR02021"/>
    </source>
</evidence>
<dbReference type="GO" id="GO:0046406">
    <property type="term" value="F:magnesium protoporphyrin IX methyltransferase activity"/>
    <property type="evidence" value="ECO:0007669"/>
    <property type="project" value="UniProtKB-UniRule"/>
</dbReference>
<dbReference type="GO" id="GO:0015995">
    <property type="term" value="P:chlorophyll biosynthetic process"/>
    <property type="evidence" value="ECO:0007669"/>
    <property type="project" value="UniProtKB-UniRule"/>
</dbReference>
<name>A0A1I3UTV3_9RHOB</name>
<gene>
    <name evidence="7" type="ORF">SAMN04488095_3834</name>
</gene>
<dbReference type="STRING" id="390807.SAMN04488095_3834"/>
<dbReference type="Proteomes" id="UP000199110">
    <property type="component" value="Unassembled WGS sequence"/>
</dbReference>
<reference evidence="7 8" key="1">
    <citation type="submission" date="2016-10" db="EMBL/GenBank/DDBJ databases">
        <authorList>
            <person name="de Groot N.N."/>
        </authorList>
    </citation>
    <scope>NUCLEOTIDE SEQUENCE [LARGE SCALE GENOMIC DNA]</scope>
    <source>
        <strain evidence="7 8">DSM 19073</strain>
    </source>
</reference>
<evidence type="ECO:0000259" key="6">
    <source>
        <dbReference type="Pfam" id="PF07109"/>
    </source>
</evidence>
<dbReference type="PANTHER" id="PTHR43464">
    <property type="entry name" value="METHYLTRANSFERASE"/>
    <property type="match status" value="1"/>
</dbReference>
<dbReference type="Gene3D" id="3.40.50.150">
    <property type="entry name" value="Vaccinia Virus protein VP39"/>
    <property type="match status" value="1"/>
</dbReference>
<feature type="domain" description="Magnesium-protoporphyrin IX methyltransferase C-terminal" evidence="6">
    <location>
        <begin position="126"/>
        <end position="217"/>
    </location>
</feature>
<dbReference type="InterPro" id="IPR007848">
    <property type="entry name" value="Small_mtfrase_dom"/>
</dbReference>
<evidence type="ECO:0000256" key="3">
    <source>
        <dbReference type="ARBA" id="ARBA00022691"/>
    </source>
</evidence>
<dbReference type="OrthoDB" id="9765084at2"/>
<dbReference type="NCBIfam" id="TIGR02021">
    <property type="entry name" value="BchM-ChlM"/>
    <property type="match status" value="1"/>
</dbReference>
<protein>
    <recommendedName>
        <fullName evidence="4">Magnesium protoporphyrin IX methyltransferase</fullName>
        <ecNumber evidence="4">2.1.1.11</ecNumber>
    </recommendedName>
</protein>
<evidence type="ECO:0000256" key="1">
    <source>
        <dbReference type="ARBA" id="ARBA00022603"/>
    </source>
</evidence>
<evidence type="ECO:0000313" key="7">
    <source>
        <dbReference type="EMBL" id="SFJ85516.1"/>
    </source>
</evidence>
<sequence length="219" mass="23790">MSYDATLTRVETYFDRTATKAWEALTSDAPVSGVRATVRAGRDRMRAILLSQMPRDLSGLRILDAGCGTGALAHEMALRGAEVVAIDISPQLVDIARRRAPDGVQIDFCTGDMLDRGLGTFDHVTAMDSLIYYSEADLADALDALATRVTGSILFTVAPRTPLLMAMWRAGKMFPRADRSPTMVPQSHARLSRRMAATLTPVTRVTSGFYISHALKVSA</sequence>
<dbReference type="EC" id="2.1.1.11" evidence="4"/>
<organism evidence="7 8">
    <name type="scientific">Jannaschia pohangensis</name>
    <dbReference type="NCBI Taxonomy" id="390807"/>
    <lineage>
        <taxon>Bacteria</taxon>
        <taxon>Pseudomonadati</taxon>
        <taxon>Pseudomonadota</taxon>
        <taxon>Alphaproteobacteria</taxon>
        <taxon>Rhodobacterales</taxon>
        <taxon>Roseobacteraceae</taxon>
        <taxon>Jannaschia</taxon>
    </lineage>
</organism>
<dbReference type="PANTHER" id="PTHR43464:SF19">
    <property type="entry name" value="UBIQUINONE BIOSYNTHESIS O-METHYLTRANSFERASE, MITOCHONDRIAL"/>
    <property type="match status" value="1"/>
</dbReference>
<dbReference type="InterPro" id="IPR029063">
    <property type="entry name" value="SAM-dependent_MTases_sf"/>
</dbReference>
<dbReference type="InterPro" id="IPR010940">
    <property type="entry name" value="Mg_prot_MeTrfase_C"/>
</dbReference>
<evidence type="ECO:0000313" key="8">
    <source>
        <dbReference type="Proteomes" id="UP000199110"/>
    </source>
</evidence>
<evidence type="ECO:0000259" key="5">
    <source>
        <dbReference type="Pfam" id="PF05175"/>
    </source>
</evidence>
<feature type="domain" description="Methyltransferase small" evidence="5">
    <location>
        <begin position="43"/>
        <end position="124"/>
    </location>
</feature>
<keyword evidence="2 7" id="KW-0808">Transferase</keyword>
<dbReference type="InterPro" id="IPR010251">
    <property type="entry name" value="Mg_prot_MeTrfase"/>
</dbReference>
<dbReference type="EMBL" id="FORA01000009">
    <property type="protein sequence ID" value="SFJ85516.1"/>
    <property type="molecule type" value="Genomic_DNA"/>
</dbReference>
<dbReference type="AlphaFoldDB" id="A0A1I3UTV3"/>
<dbReference type="Pfam" id="PF07109">
    <property type="entry name" value="Mg-por_mtran_C"/>
    <property type="match status" value="1"/>
</dbReference>
<dbReference type="SUPFAM" id="SSF53335">
    <property type="entry name" value="S-adenosyl-L-methionine-dependent methyltransferases"/>
    <property type="match status" value="1"/>
</dbReference>
<dbReference type="RefSeq" id="WP_092784967.1">
    <property type="nucleotide sequence ID" value="NZ_FORA01000009.1"/>
</dbReference>